<evidence type="ECO:0000259" key="6">
    <source>
        <dbReference type="Pfam" id="PF13407"/>
    </source>
</evidence>
<evidence type="ECO:0000313" key="8">
    <source>
        <dbReference type="Proteomes" id="UP001240250"/>
    </source>
</evidence>
<reference evidence="7 8" key="1">
    <citation type="submission" date="2023-07" db="EMBL/GenBank/DDBJ databases">
        <title>Sequencing the genomes of 1000 actinobacteria strains.</title>
        <authorList>
            <person name="Klenk H.-P."/>
        </authorList>
    </citation>
    <scope>NUCLEOTIDE SEQUENCE [LARGE SCALE GENOMIC DNA]</scope>
    <source>
        <strain evidence="7 8">DSM 14785</strain>
    </source>
</reference>
<keyword evidence="8" id="KW-1185">Reference proteome</keyword>
<name>A0ABU0GLP8_9CELL</name>
<evidence type="ECO:0000256" key="5">
    <source>
        <dbReference type="SAM" id="SignalP"/>
    </source>
</evidence>
<dbReference type="Gene3D" id="3.40.50.2300">
    <property type="match status" value="2"/>
</dbReference>
<feature type="domain" description="Periplasmic binding protein" evidence="6">
    <location>
        <begin position="62"/>
        <end position="315"/>
    </location>
</feature>
<dbReference type="Proteomes" id="UP001240250">
    <property type="component" value="Unassembled WGS sequence"/>
</dbReference>
<evidence type="ECO:0000256" key="4">
    <source>
        <dbReference type="SAM" id="MobiDB-lite"/>
    </source>
</evidence>
<feature type="compositionally biased region" description="Gly residues" evidence="4">
    <location>
        <begin position="30"/>
        <end position="39"/>
    </location>
</feature>
<dbReference type="Pfam" id="PF13407">
    <property type="entry name" value="Peripla_BP_4"/>
    <property type="match status" value="1"/>
</dbReference>
<dbReference type="RefSeq" id="WP_070318717.1">
    <property type="nucleotide sequence ID" value="NZ_CP084585.1"/>
</dbReference>
<comment type="subcellular location">
    <subcellularLocation>
        <location evidence="1">Cell envelope</location>
    </subcellularLocation>
</comment>
<comment type="caution">
    <text evidence="7">The sequence shown here is derived from an EMBL/GenBank/DDBJ whole genome shotgun (WGS) entry which is preliminary data.</text>
</comment>
<dbReference type="InterPro" id="IPR025997">
    <property type="entry name" value="SBP_2_dom"/>
</dbReference>
<feature type="chain" id="PRO_5047493366" evidence="5">
    <location>
        <begin position="24"/>
        <end position="341"/>
    </location>
</feature>
<protein>
    <submittedName>
        <fullName evidence="7">Ribose transport system substrate-binding protein</fullName>
    </submittedName>
</protein>
<dbReference type="SUPFAM" id="SSF53822">
    <property type="entry name" value="Periplasmic binding protein-like I"/>
    <property type="match status" value="1"/>
</dbReference>
<evidence type="ECO:0000256" key="1">
    <source>
        <dbReference type="ARBA" id="ARBA00004196"/>
    </source>
</evidence>
<dbReference type="PANTHER" id="PTHR46847">
    <property type="entry name" value="D-ALLOSE-BINDING PERIPLASMIC PROTEIN-RELATED"/>
    <property type="match status" value="1"/>
</dbReference>
<keyword evidence="3 5" id="KW-0732">Signal</keyword>
<evidence type="ECO:0000313" key="7">
    <source>
        <dbReference type="EMBL" id="MDQ0425545.1"/>
    </source>
</evidence>
<accession>A0ABU0GLP8</accession>
<organism evidence="7 8">
    <name type="scientific">Cellulomonas iranensis</name>
    <dbReference type="NCBI Taxonomy" id="76862"/>
    <lineage>
        <taxon>Bacteria</taxon>
        <taxon>Bacillati</taxon>
        <taxon>Actinomycetota</taxon>
        <taxon>Actinomycetes</taxon>
        <taxon>Micrococcales</taxon>
        <taxon>Cellulomonadaceae</taxon>
        <taxon>Cellulomonas</taxon>
    </lineage>
</organism>
<dbReference type="InterPro" id="IPR028082">
    <property type="entry name" value="Peripla_BP_I"/>
</dbReference>
<evidence type="ECO:0000256" key="2">
    <source>
        <dbReference type="ARBA" id="ARBA00007639"/>
    </source>
</evidence>
<comment type="similarity">
    <text evidence="2">Belongs to the bacterial solute-binding protein 2 family.</text>
</comment>
<feature type="signal peptide" evidence="5">
    <location>
        <begin position="1"/>
        <end position="23"/>
    </location>
</feature>
<proteinExistence type="inferred from homology"/>
<gene>
    <name evidence="7" type="ORF">JO380_001926</name>
</gene>
<evidence type="ECO:0000256" key="3">
    <source>
        <dbReference type="ARBA" id="ARBA00022729"/>
    </source>
</evidence>
<dbReference type="PANTHER" id="PTHR46847:SF1">
    <property type="entry name" value="D-ALLOSE-BINDING PERIPLASMIC PROTEIN-RELATED"/>
    <property type="match status" value="1"/>
</dbReference>
<dbReference type="EMBL" id="JAUSVM010000001">
    <property type="protein sequence ID" value="MDQ0425545.1"/>
    <property type="molecule type" value="Genomic_DNA"/>
</dbReference>
<feature type="region of interest" description="Disordered" evidence="4">
    <location>
        <begin position="30"/>
        <end position="52"/>
    </location>
</feature>
<dbReference type="PROSITE" id="PS51257">
    <property type="entry name" value="PROKAR_LIPOPROTEIN"/>
    <property type="match status" value="1"/>
</dbReference>
<sequence length="341" mass="34695">MKLRIPALATGLCALTLALGACGAVDTGTGGGSSGGGATSGSSAEAGGIPRPASCDDDTPYVAVALPNLTNPYYVAMKKGFEDAGAENGFKVEVQIADDDDANQLAQAQSMLQKKPCALALNAVKSEPGAAIVKAANDAGVPVFTVNVGIDPDALQSQGASIVQYLGADNVAGGRQTAEQVLKDLGADAALKIGFVTEPDETPTQMRDQGFEDAIKANANAEVVAKVDGNVKPDDSLRATTEMLSGNPDINVIFASTGPASYGALQALGANSQVKVYGFCAAETTLTEQYPGCVAQEPAVYGADVVEQIRAWVDGGTPEKEILKPLKMFTVGETPGPGEVG</sequence>